<dbReference type="PANTHER" id="PTHR12670">
    <property type="entry name" value="CERAMIDASE"/>
    <property type="match status" value="1"/>
</dbReference>
<dbReference type="AlphaFoldDB" id="A0A4R9LVZ0"/>
<gene>
    <name evidence="9" type="ORF">EHS11_02840</name>
</gene>
<keyword evidence="4" id="KW-0862">Zinc</keyword>
<feature type="binding site" evidence="4">
    <location>
        <position position="457"/>
    </location>
    <ligand>
        <name>Zn(2+)</name>
        <dbReference type="ChEBI" id="CHEBI:29105"/>
    </ligand>
</feature>
<dbReference type="GO" id="GO:0017040">
    <property type="term" value="F:N-acylsphingosine amidohydrolase activity"/>
    <property type="evidence" value="ECO:0007669"/>
    <property type="project" value="UniProtKB-UniRule"/>
</dbReference>
<dbReference type="InterPro" id="IPR031331">
    <property type="entry name" value="NEUT/ALK_ceramidase_C"/>
</dbReference>
<dbReference type="InterPro" id="IPR038445">
    <property type="entry name" value="NCDase_C_sf"/>
</dbReference>
<dbReference type="InterPro" id="IPR006823">
    <property type="entry name" value="Ceramidase_alk"/>
</dbReference>
<reference evidence="9" key="1">
    <citation type="journal article" date="2019" name="PLoS Negl. Trop. Dis.">
        <title>Revisiting the worldwide diversity of Leptospira species in the environment.</title>
        <authorList>
            <person name="Vincent A.T."/>
            <person name="Schiettekatte O."/>
            <person name="Bourhy P."/>
            <person name="Veyrier F.J."/>
            <person name="Picardeau M."/>
        </authorList>
    </citation>
    <scope>NUCLEOTIDE SEQUENCE [LARGE SCALE GENOMIC DNA]</scope>
    <source>
        <strain evidence="9">201400974</strain>
    </source>
</reference>
<dbReference type="GO" id="GO:0046514">
    <property type="term" value="P:ceramide catabolic process"/>
    <property type="evidence" value="ECO:0007669"/>
    <property type="project" value="InterPro"/>
</dbReference>
<feature type="active site" description="Nucleophile" evidence="3">
    <location>
        <position position="290"/>
    </location>
</feature>
<evidence type="ECO:0000259" key="7">
    <source>
        <dbReference type="Pfam" id="PF04734"/>
    </source>
</evidence>
<dbReference type="Gene3D" id="2.60.40.2300">
    <property type="entry name" value="Neutral/alkaline non-lysosomal ceramidase, C-terminal domain"/>
    <property type="match status" value="1"/>
</dbReference>
<dbReference type="GO" id="GO:0046512">
    <property type="term" value="P:sphingosine biosynthetic process"/>
    <property type="evidence" value="ECO:0007669"/>
    <property type="project" value="TreeGrafter"/>
</dbReference>
<keyword evidence="5" id="KW-0443">Lipid metabolism</keyword>
<dbReference type="EMBL" id="RQHV01000016">
    <property type="protein sequence ID" value="TGN14070.1"/>
    <property type="molecule type" value="Genomic_DNA"/>
</dbReference>
<evidence type="ECO:0000259" key="8">
    <source>
        <dbReference type="Pfam" id="PF17048"/>
    </source>
</evidence>
<evidence type="ECO:0000256" key="5">
    <source>
        <dbReference type="RuleBase" id="RU366019"/>
    </source>
</evidence>
<dbReference type="GO" id="GO:0042759">
    <property type="term" value="P:long-chain fatty acid biosynthetic process"/>
    <property type="evidence" value="ECO:0007669"/>
    <property type="project" value="TreeGrafter"/>
</dbReference>
<dbReference type="GO" id="GO:0016020">
    <property type="term" value="C:membrane"/>
    <property type="evidence" value="ECO:0007669"/>
    <property type="project" value="GOC"/>
</dbReference>
<keyword evidence="6" id="KW-0472">Membrane</keyword>
<keyword evidence="6" id="KW-0812">Transmembrane</keyword>
<sequence>MKDYSHFSIRSLFILSLIGFPFLLIGDNRENSPKQTKSDFYYEAGMAKTDITGPPSGIMFWGYAQENQTGKGIHLRQYARSLVIKDKKSGKLLAYVTAEVGAVPFEIQRDVVTKLANEVDPAFTYANVLINASHTHSTPSGYFHNYKYNVYTTKFYPAYYKILTDRIFESVKTAYSKLEPAKIILGKTIVEGAGINRSLVAYMTNPEEERNKYDSNIDKTMFQLTIQTEKKNLGFINWYGVHPTNITFDNSLISTDNKGVASYLSEKKEKENGNPDFIAIFAQANEGDVSPNLNLNNTGPGKDIYDSAKIIGERQFSASRKILSSDSARILPPGLSYRQTFINLSKLVVRKEFSGTGKEEKTCPSAYGYAWAGGSTEEGGGHWLFKEGLTIKDRKFYIDTLAAFMVKSPSDDLKNCQAPKAILFPMGETEPHPALSQILPLGIVLLGDLTILVSPNEVTTMSSRRMKETVKKVLGEKTKDLILSGLTNDFAGYITTTEEYSTQQYEGGHTLHGPYSLNAFRQEYERIAKDIVSDSLSLPGPPPRNLSEEILGTEIPFADGKENFEPKVYKANQTIYQKGNIINCIVSSVNPNIGYPDVKSYFSVERKDGENWVSVYQDADLSTKIEFRKSKLPFSQDKAYLEWTTEEQELTGDYRLVHSSFFRDKEGNRKEYSIRCPSFHLE</sequence>
<feature type="binding site" evidence="4">
    <location>
        <position position="493"/>
    </location>
    <ligand>
        <name>Zn(2+)</name>
        <dbReference type="ChEBI" id="CHEBI:29105"/>
    </ligand>
</feature>
<comment type="caution">
    <text evidence="9">The sequence shown here is derived from an EMBL/GenBank/DDBJ whole genome shotgun (WGS) entry which is preliminary data.</text>
</comment>
<evidence type="ECO:0000256" key="1">
    <source>
        <dbReference type="ARBA" id="ARBA00009835"/>
    </source>
</evidence>
<feature type="domain" description="Neutral/alkaline non-lysosomal ceramidase N-terminal" evidence="7">
    <location>
        <begin position="42"/>
        <end position="522"/>
    </location>
</feature>
<dbReference type="EC" id="3.5.1.23" evidence="5"/>
<dbReference type="InterPro" id="IPR031329">
    <property type="entry name" value="NEUT/ALK_ceramidase_N"/>
</dbReference>
<comment type="catalytic activity">
    <reaction evidence="5">
        <text>an N-acylsphing-4-enine + H2O = sphing-4-enine + a fatty acid</text>
        <dbReference type="Rhea" id="RHEA:20856"/>
        <dbReference type="ChEBI" id="CHEBI:15377"/>
        <dbReference type="ChEBI" id="CHEBI:28868"/>
        <dbReference type="ChEBI" id="CHEBI:52639"/>
        <dbReference type="ChEBI" id="CHEBI:57756"/>
        <dbReference type="EC" id="3.5.1.23"/>
    </reaction>
</comment>
<evidence type="ECO:0000256" key="3">
    <source>
        <dbReference type="PIRSR" id="PIRSR606823-1"/>
    </source>
</evidence>
<dbReference type="PANTHER" id="PTHR12670:SF1">
    <property type="entry name" value="NEUTRAL CERAMIDASE"/>
    <property type="match status" value="1"/>
</dbReference>
<feature type="binding site" evidence="4">
    <location>
        <position position="134"/>
    </location>
    <ligand>
        <name>Zn(2+)</name>
        <dbReference type="ChEBI" id="CHEBI:29105"/>
    </ligand>
</feature>
<keyword evidence="4" id="KW-0479">Metal-binding</keyword>
<keyword evidence="2 5" id="KW-0378">Hydrolase</keyword>
<comment type="similarity">
    <text evidence="1 5">Belongs to the neutral ceramidase family.</text>
</comment>
<dbReference type="GO" id="GO:0046872">
    <property type="term" value="F:metal ion binding"/>
    <property type="evidence" value="ECO:0007669"/>
    <property type="project" value="UniProtKB-KW"/>
</dbReference>
<keyword evidence="5" id="KW-0746">Sphingolipid metabolism</keyword>
<keyword evidence="6" id="KW-1133">Transmembrane helix</keyword>
<dbReference type="RefSeq" id="WP_135762910.1">
    <property type="nucleotide sequence ID" value="NZ_RQHV01000016.1"/>
</dbReference>
<proteinExistence type="inferred from homology"/>
<dbReference type="GO" id="GO:0005576">
    <property type="term" value="C:extracellular region"/>
    <property type="evidence" value="ECO:0007669"/>
    <property type="project" value="TreeGrafter"/>
</dbReference>
<feature type="binding site" evidence="4">
    <location>
        <position position="242"/>
    </location>
    <ligand>
        <name>Zn(2+)</name>
        <dbReference type="ChEBI" id="CHEBI:29105"/>
    </ligand>
</feature>
<accession>A0A4R9LVZ0</accession>
<keyword evidence="10" id="KW-1185">Reference proteome</keyword>
<dbReference type="Pfam" id="PF17048">
    <property type="entry name" value="Ceramidse_alk_C"/>
    <property type="match status" value="1"/>
</dbReference>
<dbReference type="Pfam" id="PF04734">
    <property type="entry name" value="Ceramidase_alk"/>
    <property type="match status" value="1"/>
</dbReference>
<dbReference type="Proteomes" id="UP000298264">
    <property type="component" value="Unassembled WGS sequence"/>
</dbReference>
<feature type="domain" description="Neutral/alkaline non-lysosomal ceramidase C-terminal" evidence="8">
    <location>
        <begin position="526"/>
        <end position="679"/>
    </location>
</feature>
<comment type="cofactor">
    <cofactor evidence="4">
        <name>Zn(2+)</name>
        <dbReference type="ChEBI" id="CHEBI:29105"/>
    </cofactor>
    <text evidence="4">Binds 1 zinc ion per subunit.</text>
</comment>
<protein>
    <recommendedName>
        <fullName evidence="5">Neutral ceramidase</fullName>
        <ecNumber evidence="5">3.5.1.23</ecNumber>
    </recommendedName>
</protein>
<evidence type="ECO:0000256" key="4">
    <source>
        <dbReference type="PIRSR" id="PIRSR606823-2"/>
    </source>
</evidence>
<evidence type="ECO:0000313" key="9">
    <source>
        <dbReference type="EMBL" id="TGN14070.1"/>
    </source>
</evidence>
<evidence type="ECO:0000256" key="2">
    <source>
        <dbReference type="ARBA" id="ARBA00022801"/>
    </source>
</evidence>
<feature type="transmembrane region" description="Helical" evidence="6">
    <location>
        <begin position="7"/>
        <end position="26"/>
    </location>
</feature>
<evidence type="ECO:0000256" key="6">
    <source>
        <dbReference type="SAM" id="Phobius"/>
    </source>
</evidence>
<evidence type="ECO:0000313" key="10">
    <source>
        <dbReference type="Proteomes" id="UP000298264"/>
    </source>
</evidence>
<dbReference type="OrthoDB" id="6899210at2"/>
<name>A0A4R9LVZ0_9LEPT</name>
<organism evidence="9 10">
    <name type="scientific">Leptospira ilyithenensis</name>
    <dbReference type="NCBI Taxonomy" id="2484901"/>
    <lineage>
        <taxon>Bacteria</taxon>
        <taxon>Pseudomonadati</taxon>
        <taxon>Spirochaetota</taxon>
        <taxon>Spirochaetia</taxon>
        <taxon>Leptospirales</taxon>
        <taxon>Leptospiraceae</taxon>
        <taxon>Leptospira</taxon>
    </lineage>
</organism>